<keyword evidence="6 8" id="KW-0408">Iron</keyword>
<gene>
    <name evidence="11" type="ORF">VE01_03130</name>
</gene>
<dbReference type="RefSeq" id="XP_018132006.1">
    <property type="nucleotide sequence ID" value="XM_018272628.2"/>
</dbReference>
<evidence type="ECO:0000256" key="7">
    <source>
        <dbReference type="ARBA" id="ARBA00023033"/>
    </source>
</evidence>
<proteinExistence type="inferred from homology"/>
<evidence type="ECO:0000313" key="11">
    <source>
        <dbReference type="EMBL" id="OBT98273.1"/>
    </source>
</evidence>
<dbReference type="PRINTS" id="PR00385">
    <property type="entry name" value="P450"/>
</dbReference>
<dbReference type="GO" id="GO:0020037">
    <property type="term" value="F:heme binding"/>
    <property type="evidence" value="ECO:0007669"/>
    <property type="project" value="InterPro"/>
</dbReference>
<accession>A0A1B8GR12</accession>
<dbReference type="GeneID" id="28836516"/>
<evidence type="ECO:0000256" key="8">
    <source>
        <dbReference type="PIRSR" id="PIRSR602401-1"/>
    </source>
</evidence>
<dbReference type="InterPro" id="IPR001128">
    <property type="entry name" value="Cyt_P450"/>
</dbReference>
<keyword evidence="5 9" id="KW-0560">Oxidoreductase</keyword>
<dbReference type="InterPro" id="IPR036396">
    <property type="entry name" value="Cyt_P450_sf"/>
</dbReference>
<comment type="cofactor">
    <cofactor evidence="1 8">
        <name>heme</name>
        <dbReference type="ChEBI" id="CHEBI:30413"/>
    </cofactor>
</comment>
<keyword evidence="7 9" id="KW-0503">Monooxygenase</keyword>
<dbReference type="GO" id="GO:0009403">
    <property type="term" value="P:toxin biosynthetic process"/>
    <property type="evidence" value="ECO:0007669"/>
    <property type="project" value="UniProtKB-ARBA"/>
</dbReference>
<feature type="binding site" description="axial binding residue" evidence="8">
    <location>
        <position position="448"/>
    </location>
    <ligand>
        <name>heme</name>
        <dbReference type="ChEBI" id="CHEBI:30413"/>
    </ligand>
    <ligandPart>
        <name>Fe</name>
        <dbReference type="ChEBI" id="CHEBI:18248"/>
    </ligandPart>
</feature>
<keyword evidence="10" id="KW-0472">Membrane</keyword>
<dbReference type="AlphaFoldDB" id="A0A1B8GR12"/>
<dbReference type="SUPFAM" id="SSF48264">
    <property type="entry name" value="Cytochrome P450"/>
    <property type="match status" value="1"/>
</dbReference>
<evidence type="ECO:0000256" key="9">
    <source>
        <dbReference type="RuleBase" id="RU000461"/>
    </source>
</evidence>
<name>A0A1B8GR12_9PEZI</name>
<evidence type="ECO:0000256" key="10">
    <source>
        <dbReference type="SAM" id="Phobius"/>
    </source>
</evidence>
<evidence type="ECO:0000256" key="2">
    <source>
        <dbReference type="ARBA" id="ARBA00010617"/>
    </source>
</evidence>
<keyword evidence="12" id="KW-1185">Reference proteome</keyword>
<dbReference type="InterPro" id="IPR002401">
    <property type="entry name" value="Cyt_P450_E_grp-I"/>
</dbReference>
<dbReference type="Gene3D" id="1.10.630.10">
    <property type="entry name" value="Cytochrome P450"/>
    <property type="match status" value="1"/>
</dbReference>
<keyword evidence="10" id="KW-1133">Transmembrane helix</keyword>
<reference evidence="12" key="2">
    <citation type="journal article" date="2018" name="Nat. Commun.">
        <title>Extreme sensitivity to ultraviolet light in the fungal pathogen causing white-nose syndrome of bats.</title>
        <authorList>
            <person name="Palmer J.M."/>
            <person name="Drees K.P."/>
            <person name="Foster J.T."/>
            <person name="Lindner D.L."/>
        </authorList>
    </citation>
    <scope>NUCLEOTIDE SEQUENCE [LARGE SCALE GENOMIC DNA]</scope>
    <source>
        <strain evidence="12">UAMH 10579</strain>
    </source>
</reference>
<reference evidence="11 12" key="1">
    <citation type="submission" date="2016-03" db="EMBL/GenBank/DDBJ databases">
        <title>Comparative genomics of Pseudogymnoascus destructans, the fungus causing white-nose syndrome of bats.</title>
        <authorList>
            <person name="Palmer J.M."/>
            <person name="Drees K.P."/>
            <person name="Foster J.T."/>
            <person name="Lindner D.L."/>
        </authorList>
    </citation>
    <scope>NUCLEOTIDE SEQUENCE [LARGE SCALE GENOMIC DNA]</scope>
    <source>
        <strain evidence="11 12">UAMH 10579</strain>
    </source>
</reference>
<dbReference type="GO" id="GO:0005506">
    <property type="term" value="F:iron ion binding"/>
    <property type="evidence" value="ECO:0007669"/>
    <property type="project" value="InterPro"/>
</dbReference>
<evidence type="ECO:0000256" key="4">
    <source>
        <dbReference type="ARBA" id="ARBA00022723"/>
    </source>
</evidence>
<dbReference type="GO" id="GO:0016705">
    <property type="term" value="F:oxidoreductase activity, acting on paired donors, with incorporation or reduction of molecular oxygen"/>
    <property type="evidence" value="ECO:0007669"/>
    <property type="project" value="InterPro"/>
</dbReference>
<keyword evidence="10" id="KW-0812">Transmembrane</keyword>
<dbReference type="Pfam" id="PF00067">
    <property type="entry name" value="p450"/>
    <property type="match status" value="1"/>
</dbReference>
<dbReference type="EMBL" id="KV460217">
    <property type="protein sequence ID" value="OBT98273.1"/>
    <property type="molecule type" value="Genomic_DNA"/>
</dbReference>
<evidence type="ECO:0008006" key="13">
    <source>
        <dbReference type="Google" id="ProtNLM"/>
    </source>
</evidence>
<dbReference type="PANTHER" id="PTHR24305:SF230">
    <property type="entry name" value="P450, PUTATIVE (EUROFUNG)-RELATED"/>
    <property type="match status" value="1"/>
</dbReference>
<dbReference type="OrthoDB" id="1470350at2759"/>
<evidence type="ECO:0000256" key="5">
    <source>
        <dbReference type="ARBA" id="ARBA00023002"/>
    </source>
</evidence>
<dbReference type="FunFam" id="1.10.630.10:FF:000047">
    <property type="entry name" value="Cytochrome P450 monooxygenase"/>
    <property type="match status" value="1"/>
</dbReference>
<dbReference type="CDD" id="cd11058">
    <property type="entry name" value="CYP60B-like"/>
    <property type="match status" value="1"/>
</dbReference>
<dbReference type="GO" id="GO:0004497">
    <property type="term" value="F:monooxygenase activity"/>
    <property type="evidence" value="ECO:0007669"/>
    <property type="project" value="UniProtKB-KW"/>
</dbReference>
<protein>
    <recommendedName>
        <fullName evidence="13">Isotrichodermin C-15 hydroxylase</fullName>
    </recommendedName>
</protein>
<dbReference type="PRINTS" id="PR00463">
    <property type="entry name" value="EP450I"/>
</dbReference>
<dbReference type="Proteomes" id="UP000091956">
    <property type="component" value="Unassembled WGS sequence"/>
</dbReference>
<evidence type="ECO:0000313" key="12">
    <source>
        <dbReference type="Proteomes" id="UP000091956"/>
    </source>
</evidence>
<evidence type="ECO:0000256" key="1">
    <source>
        <dbReference type="ARBA" id="ARBA00001971"/>
    </source>
</evidence>
<dbReference type="InterPro" id="IPR017972">
    <property type="entry name" value="Cyt_P450_CS"/>
</dbReference>
<keyword evidence="4 8" id="KW-0479">Metal-binding</keyword>
<comment type="similarity">
    <text evidence="2 9">Belongs to the cytochrome P450 family.</text>
</comment>
<keyword evidence="3 8" id="KW-0349">Heme</keyword>
<dbReference type="InterPro" id="IPR050121">
    <property type="entry name" value="Cytochrome_P450_monoxygenase"/>
</dbReference>
<organism evidence="11 12">
    <name type="scientific">Pseudogymnoascus verrucosus</name>
    <dbReference type="NCBI Taxonomy" id="342668"/>
    <lineage>
        <taxon>Eukaryota</taxon>
        <taxon>Fungi</taxon>
        <taxon>Dikarya</taxon>
        <taxon>Ascomycota</taxon>
        <taxon>Pezizomycotina</taxon>
        <taxon>Leotiomycetes</taxon>
        <taxon>Thelebolales</taxon>
        <taxon>Thelebolaceae</taxon>
        <taxon>Pseudogymnoascus</taxon>
    </lineage>
</organism>
<dbReference type="PROSITE" id="PS00086">
    <property type="entry name" value="CYTOCHROME_P450"/>
    <property type="match status" value="1"/>
</dbReference>
<dbReference type="STRING" id="342668.A0A1B8GR12"/>
<evidence type="ECO:0000256" key="3">
    <source>
        <dbReference type="ARBA" id="ARBA00022617"/>
    </source>
</evidence>
<dbReference type="PANTHER" id="PTHR24305">
    <property type="entry name" value="CYTOCHROME P450"/>
    <property type="match status" value="1"/>
</dbReference>
<sequence length="502" mass="56491">MAFANSISGAILAVPATIGTLASLLLLAILISCGYILYNVYLHPLSKYPGPFWSAATHIPRVRVLLSGQLSYHVLELHDKYGDVVRIGPNELSYNNANAWKDIYGFKQGHAQLPKDPNFYTAPPGGAHSIITTDVAGHSRMRRLVAHAFSEKALREQEPLMKGYMDLFIQRLRENCDDGKNKLDIVSWYNWTTFDIIGDLMFGEPFDCLENVSYHPWVSILFDSIKAATIFSTTSLFPGAQTVIMALAPKKLIETRDYHQNLVVEKVKTRLERVTDRSDFMTYILRHNDERGMSIPEIEATANAIMIAGSETTATLLSGVTYHLLKNPETLKKLVGEIRGAFATEEEITLIGVGKLKYLLAVLDEGLRMYPPVPVGLPRNIPAEGAVINGKYVPPKTLVSVNQWASYHTEKNFREPNSFIPERWLGDSRFASDAKDVLQPFSVGPRNCIGKSLAYAEMRLILVRLLWNFDLQLVPDSKSWEGQEMYILWQKDPLYITLTPRK</sequence>
<feature type="transmembrane region" description="Helical" evidence="10">
    <location>
        <begin position="12"/>
        <end position="38"/>
    </location>
</feature>
<evidence type="ECO:0000256" key="6">
    <source>
        <dbReference type="ARBA" id="ARBA00023004"/>
    </source>
</evidence>